<feature type="domain" description="Flavin reductase like" evidence="3">
    <location>
        <begin position="31"/>
        <end position="177"/>
    </location>
</feature>
<dbReference type="Gene3D" id="2.30.110.10">
    <property type="entry name" value="Electron Transport, Fmn-binding Protein, Chain A"/>
    <property type="match status" value="1"/>
</dbReference>
<organism evidence="4 5">
    <name type="scientific">Leifsonia kafniensis</name>
    <dbReference type="NCBI Taxonomy" id="475957"/>
    <lineage>
        <taxon>Bacteria</taxon>
        <taxon>Bacillati</taxon>
        <taxon>Actinomycetota</taxon>
        <taxon>Actinomycetes</taxon>
        <taxon>Micrococcales</taxon>
        <taxon>Microbacteriaceae</taxon>
        <taxon>Leifsonia</taxon>
    </lineage>
</organism>
<proteinExistence type="inferred from homology"/>
<dbReference type="InterPro" id="IPR050268">
    <property type="entry name" value="NADH-dep_flavin_reductase"/>
</dbReference>
<dbReference type="SMART" id="SM00903">
    <property type="entry name" value="Flavin_Reduct"/>
    <property type="match status" value="1"/>
</dbReference>
<dbReference type="InterPro" id="IPR029016">
    <property type="entry name" value="GAF-like_dom_sf"/>
</dbReference>
<evidence type="ECO:0000256" key="1">
    <source>
        <dbReference type="ARBA" id="ARBA00008898"/>
    </source>
</evidence>
<dbReference type="SUPFAM" id="SSF50475">
    <property type="entry name" value="FMN-binding split barrel"/>
    <property type="match status" value="1"/>
</dbReference>
<dbReference type="InterPro" id="IPR012349">
    <property type="entry name" value="Split_barrel_FMN-bd"/>
</dbReference>
<reference evidence="5" key="1">
    <citation type="journal article" date="2019" name="Int. J. Syst. Evol. Microbiol.">
        <title>The Global Catalogue of Microorganisms (GCM) 10K type strain sequencing project: providing services to taxonomists for standard genome sequencing and annotation.</title>
        <authorList>
            <consortium name="The Broad Institute Genomics Platform"/>
            <consortium name="The Broad Institute Genome Sequencing Center for Infectious Disease"/>
            <person name="Wu L."/>
            <person name="Ma J."/>
        </authorList>
    </citation>
    <scope>NUCLEOTIDE SEQUENCE [LARGE SCALE GENOMIC DNA]</scope>
    <source>
        <strain evidence="5">JCM 17021</strain>
    </source>
</reference>
<evidence type="ECO:0000259" key="3">
    <source>
        <dbReference type="SMART" id="SM00903"/>
    </source>
</evidence>
<dbReference type="SUPFAM" id="SSF55781">
    <property type="entry name" value="GAF domain-like"/>
    <property type="match status" value="1"/>
</dbReference>
<evidence type="ECO:0000313" key="5">
    <source>
        <dbReference type="Proteomes" id="UP001501803"/>
    </source>
</evidence>
<dbReference type="Gene3D" id="3.30.450.40">
    <property type="match status" value="1"/>
</dbReference>
<dbReference type="PANTHER" id="PTHR30466">
    <property type="entry name" value="FLAVIN REDUCTASE"/>
    <property type="match status" value="1"/>
</dbReference>
<keyword evidence="2" id="KW-0560">Oxidoreductase</keyword>
<comment type="similarity">
    <text evidence="1">Belongs to the non-flavoprotein flavin reductase family.</text>
</comment>
<comment type="caution">
    <text evidence="4">The sequence shown here is derived from an EMBL/GenBank/DDBJ whole genome shotgun (WGS) entry which is preliminary data.</text>
</comment>
<accession>A0ABP7KN05</accession>
<dbReference type="EMBL" id="BAABCN010000007">
    <property type="protein sequence ID" value="GAA3882265.1"/>
    <property type="molecule type" value="Genomic_DNA"/>
</dbReference>
<sequence length="399" mass="42673">MSAAPTTSESPTGAAPVAKSWSTEEWWRTALGEYPTGVTLITALDAEGQPVGMVVGTFSAVSQQPPMVGYLATSTSETFGHVMAGGRFVASVLSAGHEELCRVFATKQQDRFEHGEWQLTASGIPRLVDAVAWFSADINNVVAAGDHTMVIGDVEEFGVGDGRGGLPLLFLKGGYGSFQVHSLRFDYRELGIRQRLADGMRQSLEAFAAQERIGCALATASGDAVVMLAVCDFTDHEDASTRDGRSFAFAAPVAPVLAAWAAPSVQKVWIEGARHLLGKVDRPRLAEMLTRVRNRGYAVSLGNAVATSFNAQLTANPLDRATLATLWSEIDRELGNLEHSPAWHEEVSSIQLPVFNRDGTADMELVVACERGLSRADFEALLAGARELAARLSALMPPA</sequence>
<evidence type="ECO:0000256" key="2">
    <source>
        <dbReference type="ARBA" id="ARBA00023002"/>
    </source>
</evidence>
<protein>
    <submittedName>
        <fullName evidence="4">Flavin reductase</fullName>
    </submittedName>
</protein>
<keyword evidence="5" id="KW-1185">Reference proteome</keyword>
<evidence type="ECO:0000313" key="4">
    <source>
        <dbReference type="EMBL" id="GAA3882265.1"/>
    </source>
</evidence>
<name>A0ABP7KN05_9MICO</name>
<dbReference type="RefSeq" id="WP_345067229.1">
    <property type="nucleotide sequence ID" value="NZ_BAABCN010000007.1"/>
</dbReference>
<gene>
    <name evidence="4" type="ORF">GCM10022381_25680</name>
</gene>
<dbReference type="Pfam" id="PF01613">
    <property type="entry name" value="Flavin_Reduct"/>
    <property type="match status" value="1"/>
</dbReference>
<dbReference type="InterPro" id="IPR002563">
    <property type="entry name" value="Flavin_Rdtase-like_dom"/>
</dbReference>
<dbReference type="PANTHER" id="PTHR30466:SF11">
    <property type="entry name" value="FLAVIN-DEPENDENT MONOOXYGENASE, REDUCTASE SUBUNIT HSAB"/>
    <property type="match status" value="1"/>
</dbReference>
<dbReference type="Proteomes" id="UP001501803">
    <property type="component" value="Unassembled WGS sequence"/>
</dbReference>